<accession>A0ABV7X289</accession>
<comment type="caution">
    <text evidence="2">The sequence shown here is derived from an EMBL/GenBank/DDBJ whole genome shotgun (WGS) entry which is preliminary data.</text>
</comment>
<evidence type="ECO:0000313" key="3">
    <source>
        <dbReference type="Proteomes" id="UP001595613"/>
    </source>
</evidence>
<organism evidence="2 3">
    <name type="scientific">Devosia honganensis</name>
    <dbReference type="NCBI Taxonomy" id="1610527"/>
    <lineage>
        <taxon>Bacteria</taxon>
        <taxon>Pseudomonadati</taxon>
        <taxon>Pseudomonadota</taxon>
        <taxon>Alphaproteobacteria</taxon>
        <taxon>Hyphomicrobiales</taxon>
        <taxon>Devosiaceae</taxon>
        <taxon>Devosia</taxon>
    </lineage>
</organism>
<keyword evidence="1" id="KW-0732">Signal</keyword>
<name>A0ABV7X289_9HYPH</name>
<sequence length="196" mass="20445">MKHNRTLAAATGIAVALASIPAMAQNINVTRSVLEGLPYTLAYPEPMQASGGGDDPIIVNHPNAPLQCEMSLVPVEDTGWTAETALASLNEAEVAAAWAETLPGFAVTGKGLAAYQDTTALLYEGDSTGSPIDLPLTLVHTETVSNGRGYVLECLYATAEAERARPVVDFIIANFSTRADADCCVGLAVETDEPAP</sequence>
<keyword evidence="3" id="KW-1185">Reference proteome</keyword>
<protein>
    <submittedName>
        <fullName evidence="2">Uncharacterized protein</fullName>
    </submittedName>
</protein>
<feature type="signal peptide" evidence="1">
    <location>
        <begin position="1"/>
        <end position="24"/>
    </location>
</feature>
<reference evidence="3" key="1">
    <citation type="journal article" date="2019" name="Int. J. Syst. Evol. Microbiol.">
        <title>The Global Catalogue of Microorganisms (GCM) 10K type strain sequencing project: providing services to taxonomists for standard genome sequencing and annotation.</title>
        <authorList>
            <consortium name="The Broad Institute Genomics Platform"/>
            <consortium name="The Broad Institute Genome Sequencing Center for Infectious Disease"/>
            <person name="Wu L."/>
            <person name="Ma J."/>
        </authorList>
    </citation>
    <scope>NUCLEOTIDE SEQUENCE [LARGE SCALE GENOMIC DNA]</scope>
    <source>
        <strain evidence="3">KCTC 42281</strain>
    </source>
</reference>
<proteinExistence type="predicted"/>
<evidence type="ECO:0000313" key="2">
    <source>
        <dbReference type="EMBL" id="MFC3705711.1"/>
    </source>
</evidence>
<dbReference type="RefSeq" id="WP_380097619.1">
    <property type="nucleotide sequence ID" value="NZ_JBHRYD010000012.1"/>
</dbReference>
<dbReference type="EMBL" id="JBHRYD010000012">
    <property type="protein sequence ID" value="MFC3705711.1"/>
    <property type="molecule type" value="Genomic_DNA"/>
</dbReference>
<feature type="chain" id="PRO_5045258872" evidence="1">
    <location>
        <begin position="25"/>
        <end position="196"/>
    </location>
</feature>
<dbReference type="Proteomes" id="UP001595613">
    <property type="component" value="Unassembled WGS sequence"/>
</dbReference>
<gene>
    <name evidence="2" type="ORF">ACFOOL_13195</name>
</gene>
<evidence type="ECO:0000256" key="1">
    <source>
        <dbReference type="SAM" id="SignalP"/>
    </source>
</evidence>